<organism evidence="3 4">
    <name type="scientific">Ustilago hordei</name>
    <name type="common">Barley covered smut fungus</name>
    <dbReference type="NCBI Taxonomy" id="120017"/>
    <lineage>
        <taxon>Eukaryota</taxon>
        <taxon>Fungi</taxon>
        <taxon>Dikarya</taxon>
        <taxon>Basidiomycota</taxon>
        <taxon>Ustilaginomycotina</taxon>
        <taxon>Ustilaginomycetes</taxon>
        <taxon>Ustilaginales</taxon>
        <taxon>Ustilaginaceae</taxon>
        <taxon>Ustilago</taxon>
    </lineage>
</organism>
<dbReference type="EMBL" id="CAGI01000160">
    <property type="protein sequence ID" value="CCF51078.1"/>
    <property type="molecule type" value="Genomic_DNA"/>
</dbReference>
<dbReference type="Proteomes" id="UP000006174">
    <property type="component" value="Unassembled WGS sequence"/>
</dbReference>
<feature type="domain" description="CCHC-type" evidence="2">
    <location>
        <begin position="407"/>
        <end position="422"/>
    </location>
</feature>
<dbReference type="HOGENOM" id="CLU_037996_0_0_1"/>
<dbReference type="GO" id="GO:0008270">
    <property type="term" value="F:zinc ion binding"/>
    <property type="evidence" value="ECO:0007669"/>
    <property type="project" value="UniProtKB-KW"/>
</dbReference>
<comment type="caution">
    <text evidence="3">The sequence shown here is derived from an EMBL/GenBank/DDBJ whole genome shotgun (WGS) entry which is preliminary data.</text>
</comment>
<evidence type="ECO:0000313" key="3">
    <source>
        <dbReference type="EMBL" id="CCF51078.1"/>
    </source>
</evidence>
<dbReference type="AlphaFoldDB" id="I2FVY5"/>
<keyword evidence="1" id="KW-0862">Zinc</keyword>
<accession>I2FVY5</accession>
<evidence type="ECO:0000256" key="1">
    <source>
        <dbReference type="PROSITE-ProRule" id="PRU00047"/>
    </source>
</evidence>
<gene>
    <name evidence="3" type="ORF">UHOR_06991</name>
</gene>
<name>I2FVY5_USTHO</name>
<dbReference type="InterPro" id="IPR001878">
    <property type="entry name" value="Znf_CCHC"/>
</dbReference>
<protein>
    <recommendedName>
        <fullName evidence="2">CCHC-type domain-containing protein</fullName>
    </recommendedName>
</protein>
<dbReference type="OMA" id="HIEYFSE"/>
<keyword evidence="1" id="KW-0479">Metal-binding</keyword>
<reference evidence="3 4" key="1">
    <citation type="journal article" date="2012" name="Plant Cell">
        <title>Genome comparison of barley and maize smut fungi reveals targeted loss of RNA silencing components and species-specific presence of transposable elements.</title>
        <authorList>
            <person name="Laurie J.D."/>
            <person name="Ali S."/>
            <person name="Linning R."/>
            <person name="Mannhaupt G."/>
            <person name="Wong P."/>
            <person name="Gueldener U."/>
            <person name="Muensterkoetter M."/>
            <person name="Moore R."/>
            <person name="Kahmann R."/>
            <person name="Bakkeren G."/>
            <person name="Schirawski J."/>
        </authorList>
    </citation>
    <scope>NUCLEOTIDE SEQUENCE [LARGE SCALE GENOMIC DNA]</scope>
    <source>
        <strain evidence="4">Uh4875-4</strain>
    </source>
</reference>
<dbReference type="GO" id="GO:0003676">
    <property type="term" value="F:nucleic acid binding"/>
    <property type="evidence" value="ECO:0007669"/>
    <property type="project" value="InterPro"/>
</dbReference>
<keyword evidence="4" id="KW-1185">Reference proteome</keyword>
<keyword evidence="1" id="KW-0863">Zinc-finger</keyword>
<evidence type="ECO:0000313" key="4">
    <source>
        <dbReference type="Proteomes" id="UP000006174"/>
    </source>
</evidence>
<proteinExistence type="predicted"/>
<dbReference type="PROSITE" id="PS50158">
    <property type="entry name" value="ZF_CCHC"/>
    <property type="match status" value="1"/>
</dbReference>
<sequence>MSKVNYSIYNSFVTTVQNLLPQLPRMVQDHFNQVMEDEVYGMPNAPKDGQLLKFIINDDEEQTISPLTILVECISALYKGTHSLGPFTNQIELGKQMTRVNLFVRNKEWDASHILDLKIEGQLELAPEQTNYPMKMDTPTSVGGDPPIFDSDGPNRWLVRHDATPGPTPKLNPLTNHHLKVLSGLNDKMRWDDQDLLNPRMVSIHAWQCRIFAMLSVVPFAQNVLNQKAIMFEDTDSMLSLIVKHSFLNKLHTEYFAEHGDQLVPIAVNLFDWAVDKCKRHLATREYKLLATAYAIHWDQVGSNAYDFLVKWEALMSELHAYLHKPWTPDHWYRMLKWALPSNKNALFNSVFILHEQLHGREETTESIAHVLCQCYELAANSAPVSMCNMTEESELIALQATTLINCWACGDIGHAANCCPNDIAHAQWKESKIKVAPKGQANTCIVLPLTDMQEE</sequence>
<evidence type="ECO:0000259" key="2">
    <source>
        <dbReference type="PROSITE" id="PS50158"/>
    </source>
</evidence>